<feature type="domain" description="GH11" evidence="13">
    <location>
        <begin position="36"/>
        <end position="232"/>
    </location>
</feature>
<protein>
    <recommendedName>
        <fullName evidence="4 10">endo-1,4-beta-xylanase</fullName>
        <ecNumber evidence="4 10">3.2.1.8</ecNumber>
    </recommendedName>
</protein>
<keyword evidence="8 10" id="KW-0326">Glycosidase</keyword>
<feature type="active site" description="Proton donor" evidence="10">
    <location>
        <position position="219"/>
    </location>
</feature>
<dbReference type="EC" id="3.2.1.8" evidence="4 10"/>
<dbReference type="PROSITE" id="PS51761">
    <property type="entry name" value="GH11_3"/>
    <property type="match status" value="1"/>
</dbReference>
<dbReference type="InterPro" id="IPR013319">
    <property type="entry name" value="GH11/12"/>
</dbReference>
<evidence type="ECO:0000256" key="2">
    <source>
        <dbReference type="ARBA" id="ARBA00004851"/>
    </source>
</evidence>
<dbReference type="Proteomes" id="UP001465976">
    <property type="component" value="Unassembled WGS sequence"/>
</dbReference>
<evidence type="ECO:0000256" key="4">
    <source>
        <dbReference type="ARBA" id="ARBA00012590"/>
    </source>
</evidence>
<feature type="region of interest" description="Disordered" evidence="11">
    <location>
        <begin position="966"/>
        <end position="1073"/>
    </location>
</feature>
<dbReference type="InterPro" id="IPR032675">
    <property type="entry name" value="LRR_dom_sf"/>
</dbReference>
<evidence type="ECO:0000256" key="8">
    <source>
        <dbReference type="ARBA" id="ARBA00023295"/>
    </source>
</evidence>
<dbReference type="PANTHER" id="PTHR46828:SF2">
    <property type="entry name" value="ENDO-1,4-BETA-XYLANASE A-RELATED"/>
    <property type="match status" value="1"/>
</dbReference>
<dbReference type="InterPro" id="IPR013320">
    <property type="entry name" value="ConA-like_dom_sf"/>
</dbReference>
<organism evidence="14 15">
    <name type="scientific">Marasmius crinis-equi</name>
    <dbReference type="NCBI Taxonomy" id="585013"/>
    <lineage>
        <taxon>Eukaryota</taxon>
        <taxon>Fungi</taxon>
        <taxon>Dikarya</taxon>
        <taxon>Basidiomycota</taxon>
        <taxon>Agaricomycotina</taxon>
        <taxon>Agaricomycetes</taxon>
        <taxon>Agaricomycetidae</taxon>
        <taxon>Agaricales</taxon>
        <taxon>Marasmiineae</taxon>
        <taxon>Marasmiaceae</taxon>
        <taxon>Marasmius</taxon>
    </lineage>
</organism>
<evidence type="ECO:0000256" key="5">
    <source>
        <dbReference type="ARBA" id="ARBA00022651"/>
    </source>
</evidence>
<feature type="compositionally biased region" description="Polar residues" evidence="11">
    <location>
        <begin position="743"/>
        <end position="752"/>
    </location>
</feature>
<dbReference type="Gene3D" id="3.80.10.10">
    <property type="entry name" value="Ribonuclease Inhibitor"/>
    <property type="match status" value="1"/>
</dbReference>
<dbReference type="InterPro" id="IPR033123">
    <property type="entry name" value="GH11_dom"/>
</dbReference>
<feature type="chain" id="PRO_5045083887" description="endo-1,4-beta-xylanase" evidence="12">
    <location>
        <begin position="22"/>
        <end position="1073"/>
    </location>
</feature>
<reference evidence="14 15" key="1">
    <citation type="submission" date="2024-02" db="EMBL/GenBank/DDBJ databases">
        <title>A draft genome for the cacao thread blight pathogen Marasmius crinis-equi.</title>
        <authorList>
            <person name="Cohen S.P."/>
            <person name="Baruah I.K."/>
            <person name="Amoako-Attah I."/>
            <person name="Bukari Y."/>
            <person name="Meinhardt L.W."/>
            <person name="Bailey B.A."/>
        </authorList>
    </citation>
    <scope>NUCLEOTIDE SEQUENCE [LARGE SCALE GENOMIC DNA]</scope>
    <source>
        <strain evidence="14 15">GH-76</strain>
    </source>
</reference>
<evidence type="ECO:0000256" key="9">
    <source>
        <dbReference type="ARBA" id="ARBA00023326"/>
    </source>
</evidence>
<feature type="compositionally biased region" description="Basic residues" evidence="11">
    <location>
        <begin position="753"/>
        <end position="765"/>
    </location>
</feature>
<sequence length="1073" mass="118721">MVQALAPLLLAGLILVACTFASPTLDFSNATLVERSGTPPSEGTNNGFFYSWWTDGAAAATYTNNAGGSYSINWSGNNGNLVGGKGWNPGTSSRVVHYTGTYTPSGNSYLSVYGWTRSPLIEYYITESYGTFNPSSAATKKGSVTCDGATYDILSTLRVNAPSIDGTQTFMQFWSVRNPKRQPGGAISGSVTVSCHFNAWASLGMHLGSQFNYQIVATEGFQSSGTSTITTTRRDVSRHQRTDTPVVGKVLAAIAEVRPAPETLFVKRFAPPTSFLYFAMPANVTDLPFDITTPIINFFKAGLDHDQVPRASQIRIMNSLALSVPSSAWVQSVRRHFWMDGVLCIPGEPKGHLEEMKDLLSPGSPHSTMLLAASHIRELSYIPDDAYTRYQNRKEGYQELNCPPVGFLEWCASTYPDGDAQRTSTVAQKLFVNVVQLTLGDIYMLDDRVTPSDDLPGSLKEHQKTHSLTLKARISLFTSFPSISVLYLNTVAFSSPEQVYELMRELKELKDVTLVDISMRNGDRLYNERDELPAPSPPLGLLHLERVRITSLLVAGLMRAFESCPNIRAIEVSGMRITDFNLFRSLHSLCTACPQDKKILLEFLSDCPNLRELSLDIGIGESAGQNLLSLLRLPRNKTSQVTSIKIRYLETIALRSGGLLKLDRILQASYPCLESLEFDLHVGGICLNRLMRGDSEVEAQPDAAEWRLGQKMFQRFLKEVNMPWCRERGLLKPKFMINPTSLAQTMPSTTNKPKGRKANGKHRGGKPLTGDLISHPMPISFLKTHREQQMLDAQKCRHGENVLPRSDPGKTNLKEDVGKMKAKLALHFKEKKSKSLGGHGGESRKADSASKAVPHVWVREDLKTDRRSIMVEGEKTRYPLGARDNTHTPAPTARHVRFAEPDKRPFSTAVDDVARNTLSIHDTAPPSRRSKDHTEGILEPALAPIHGMSFTDALTRLSLMLQDDSPTFDAAPLPRTFVQLRKPKKFSEKDPKKVQKSKPQTPDVDIVTPPGERKRKGRSFDSPPPTPKRSGYGLRVSKRDKKADKDEAGAAKSRPVSPTSDFIAGFMGWNSEH</sequence>
<feature type="region of interest" description="Disordered" evidence="11">
    <location>
        <begin position="743"/>
        <end position="774"/>
    </location>
</feature>
<dbReference type="InterPro" id="IPR001137">
    <property type="entry name" value="Glyco_hydro_11"/>
</dbReference>
<feature type="signal peptide" evidence="12">
    <location>
        <begin position="1"/>
        <end position="21"/>
    </location>
</feature>
<keyword evidence="15" id="KW-1185">Reference proteome</keyword>
<evidence type="ECO:0000259" key="13">
    <source>
        <dbReference type="PROSITE" id="PS51761"/>
    </source>
</evidence>
<evidence type="ECO:0000256" key="10">
    <source>
        <dbReference type="PROSITE-ProRule" id="PRU01097"/>
    </source>
</evidence>
<evidence type="ECO:0000256" key="6">
    <source>
        <dbReference type="ARBA" id="ARBA00022801"/>
    </source>
</evidence>
<dbReference type="PANTHER" id="PTHR46828">
    <property type="entry name" value="ENDO-1,4-BETA-XYLANASE A-RELATED"/>
    <property type="match status" value="1"/>
</dbReference>
<dbReference type="SUPFAM" id="SSF52047">
    <property type="entry name" value="RNI-like"/>
    <property type="match status" value="1"/>
</dbReference>
<keyword evidence="9 10" id="KW-0624">Polysaccharide degradation</keyword>
<dbReference type="SUPFAM" id="SSF49899">
    <property type="entry name" value="Concanavalin A-like lectins/glucanases"/>
    <property type="match status" value="1"/>
</dbReference>
<proteinExistence type="inferred from homology"/>
<comment type="catalytic activity">
    <reaction evidence="1 10">
        <text>Endohydrolysis of (1-&gt;4)-beta-D-xylosidic linkages in xylans.</text>
        <dbReference type="EC" id="3.2.1.8"/>
    </reaction>
</comment>
<evidence type="ECO:0000313" key="14">
    <source>
        <dbReference type="EMBL" id="KAL0573887.1"/>
    </source>
</evidence>
<dbReference type="EMBL" id="JBAHYK010000449">
    <property type="protein sequence ID" value="KAL0573887.1"/>
    <property type="molecule type" value="Genomic_DNA"/>
</dbReference>
<evidence type="ECO:0000256" key="12">
    <source>
        <dbReference type="SAM" id="SignalP"/>
    </source>
</evidence>
<evidence type="ECO:0000256" key="11">
    <source>
        <dbReference type="SAM" id="MobiDB-lite"/>
    </source>
</evidence>
<keyword evidence="7 10" id="KW-0119">Carbohydrate metabolism</keyword>
<feature type="active site" description="Nucleophile" evidence="10">
    <location>
        <position position="122"/>
    </location>
</feature>
<accession>A0ABR3FF25</accession>
<keyword evidence="5 10" id="KW-0858">Xylan degradation</keyword>
<gene>
    <name evidence="14" type="ORF">V5O48_008059</name>
</gene>
<name>A0ABR3FF25_9AGAR</name>
<keyword evidence="12" id="KW-0732">Signal</keyword>
<comment type="pathway">
    <text evidence="2 10">Glycan degradation; xylan degradation.</text>
</comment>
<keyword evidence="6 10" id="KW-0378">Hydrolase</keyword>
<evidence type="ECO:0000256" key="1">
    <source>
        <dbReference type="ARBA" id="ARBA00000681"/>
    </source>
</evidence>
<evidence type="ECO:0000256" key="3">
    <source>
        <dbReference type="ARBA" id="ARBA00007792"/>
    </source>
</evidence>
<evidence type="ECO:0000313" key="15">
    <source>
        <dbReference type="Proteomes" id="UP001465976"/>
    </source>
</evidence>
<comment type="caution">
    <text evidence="14">The sequence shown here is derived from an EMBL/GenBank/DDBJ whole genome shotgun (WGS) entry which is preliminary data.</text>
</comment>
<comment type="similarity">
    <text evidence="3 10">Belongs to the glycosyl hydrolase 11 (cellulase G) family.</text>
</comment>
<dbReference type="Gene3D" id="2.60.120.180">
    <property type="match status" value="1"/>
</dbReference>
<dbReference type="Pfam" id="PF00457">
    <property type="entry name" value="Glyco_hydro_11"/>
    <property type="match status" value="1"/>
</dbReference>
<evidence type="ECO:0000256" key="7">
    <source>
        <dbReference type="ARBA" id="ARBA00023277"/>
    </source>
</evidence>
<dbReference type="PRINTS" id="PR00911">
    <property type="entry name" value="GLHYDRLASE11"/>
</dbReference>